<keyword evidence="3 5" id="KW-1133">Transmembrane helix</keyword>
<evidence type="ECO:0000256" key="3">
    <source>
        <dbReference type="ARBA" id="ARBA00022989"/>
    </source>
</evidence>
<reference evidence="11" key="1">
    <citation type="submission" date="2017-02" db="UniProtKB">
        <authorList>
            <consortium name="WormBaseParasite"/>
        </authorList>
    </citation>
    <scope>IDENTIFICATION</scope>
</reference>
<evidence type="ECO:0000256" key="4">
    <source>
        <dbReference type="ARBA" id="ARBA00023136"/>
    </source>
</evidence>
<proteinExistence type="predicted"/>
<evidence type="ECO:0000256" key="5">
    <source>
        <dbReference type="SAM" id="Phobius"/>
    </source>
</evidence>
<keyword evidence="4 5" id="KW-0472">Membrane</keyword>
<dbReference type="Gene3D" id="1.20.1070.10">
    <property type="entry name" value="Rhodopsin 7-helix transmembrane proteins"/>
    <property type="match status" value="1"/>
</dbReference>
<dbReference type="SUPFAM" id="SSF81321">
    <property type="entry name" value="Family A G protein-coupled receptor-like"/>
    <property type="match status" value="1"/>
</dbReference>
<keyword evidence="10" id="KW-1185">Reference proteome</keyword>
<comment type="subcellular location">
    <subcellularLocation>
        <location evidence="1">Membrane</location>
    </subcellularLocation>
</comment>
<organism evidence="11">
    <name type="scientific">Hymenolepis diminuta</name>
    <name type="common">Rat tapeworm</name>
    <dbReference type="NCBI Taxonomy" id="6216"/>
    <lineage>
        <taxon>Eukaryota</taxon>
        <taxon>Metazoa</taxon>
        <taxon>Spiralia</taxon>
        <taxon>Lophotrochozoa</taxon>
        <taxon>Platyhelminthes</taxon>
        <taxon>Cestoda</taxon>
        <taxon>Eucestoda</taxon>
        <taxon>Cyclophyllidea</taxon>
        <taxon>Hymenolepididae</taxon>
        <taxon>Hymenolepis</taxon>
    </lineage>
</organism>
<evidence type="ECO:0000313" key="8">
    <source>
        <dbReference type="EMBL" id="VUZ50091.1"/>
    </source>
</evidence>
<name>A0A0R3SAY7_HYMDI</name>
<sequence length="340" mass="38831">MPLNHKDPISKTFWYCIPTTSWPDAVEVLSLILEITGFVLNILTTALLFRVRHGPSQNIIILRTLAVHCLLVCIVNFLEDCNPHGAKVKNYVLSTIICIFWNARFFYWIFFVATIQCLTLFSVDRVLTLYKSDQLRYTVPKKRIIAYEITIHVFSTLITLPQILTVNLQNGGCDCAPNTVNIPFLTVIYAHVYLWYILLFLLDGGILLCSAYFTVKWIRETPKMEQFDDLNELSFKVISEHEHNFEQSIGKGYKTASMCIVPLAVSYIITFSYDSTYQFASALGLATFIINSIPQKIGGLLLIVHVNVVPVVLLCYLPPLRDFTIRYILAPLHIVQKPKQ</sequence>
<evidence type="ECO:0000256" key="2">
    <source>
        <dbReference type="ARBA" id="ARBA00022692"/>
    </source>
</evidence>
<accession>A0A0R3SAY7</accession>
<evidence type="ECO:0000313" key="9">
    <source>
        <dbReference type="Proteomes" id="UP000274504"/>
    </source>
</evidence>
<keyword evidence="2 5" id="KW-0812">Transmembrane</keyword>
<dbReference type="EMBL" id="UYSG01000302">
    <property type="protein sequence ID" value="VDL19030.1"/>
    <property type="molecule type" value="Genomic_DNA"/>
</dbReference>
<evidence type="ECO:0000313" key="7">
    <source>
        <dbReference type="EMBL" id="VDL19030.1"/>
    </source>
</evidence>
<dbReference type="STRING" id="6216.A0A0R3SAY7"/>
<dbReference type="GO" id="GO:0016020">
    <property type="term" value="C:membrane"/>
    <property type="evidence" value="ECO:0007669"/>
    <property type="project" value="UniProtKB-SubCell"/>
</dbReference>
<feature type="transmembrane region" description="Helical" evidence="5">
    <location>
        <begin position="60"/>
        <end position="78"/>
    </location>
</feature>
<feature type="transmembrane region" description="Helical" evidence="5">
    <location>
        <begin position="144"/>
        <end position="164"/>
    </location>
</feature>
<dbReference type="EMBL" id="CABIJS010000344">
    <property type="protein sequence ID" value="VUZ50091.1"/>
    <property type="molecule type" value="Genomic_DNA"/>
</dbReference>
<dbReference type="InterPro" id="IPR017452">
    <property type="entry name" value="GPCR_Rhodpsn_7TM"/>
</dbReference>
<dbReference type="Proteomes" id="UP000274504">
    <property type="component" value="Unassembled WGS sequence"/>
</dbReference>
<reference evidence="8 10" key="3">
    <citation type="submission" date="2019-07" db="EMBL/GenBank/DDBJ databases">
        <authorList>
            <person name="Jastrzebski P J."/>
            <person name="Paukszto L."/>
            <person name="Jastrzebski P J."/>
        </authorList>
    </citation>
    <scope>NUCLEOTIDE SEQUENCE [LARGE SCALE GENOMIC DNA]</scope>
    <source>
        <strain evidence="8 10">WMS-il1</strain>
    </source>
</reference>
<reference evidence="7 9" key="2">
    <citation type="submission" date="2018-11" db="EMBL/GenBank/DDBJ databases">
        <authorList>
            <consortium name="Pathogen Informatics"/>
        </authorList>
    </citation>
    <scope>NUCLEOTIDE SEQUENCE [LARGE SCALE GENOMIC DNA]</scope>
</reference>
<protein>
    <submittedName>
        <fullName evidence="11">G_PROTEIN_RECEP_F1_2 domain-containing protein</fullName>
    </submittedName>
</protein>
<evidence type="ECO:0000313" key="11">
    <source>
        <dbReference type="WBParaSite" id="HDID_0000156801-mRNA-1"/>
    </source>
</evidence>
<dbReference type="PROSITE" id="PS50262">
    <property type="entry name" value="G_PROTEIN_RECEP_F1_2"/>
    <property type="match status" value="1"/>
</dbReference>
<gene>
    <name evidence="7" type="ORF">HDID_LOCUS1569</name>
    <name evidence="8" type="ORF">WMSIL1_LOCUS9035</name>
</gene>
<feature type="transmembrane region" description="Helical" evidence="5">
    <location>
        <begin position="255"/>
        <end position="273"/>
    </location>
</feature>
<feature type="domain" description="G-protein coupled receptors family 1 profile" evidence="6">
    <location>
        <begin position="40"/>
        <end position="313"/>
    </location>
</feature>
<evidence type="ECO:0000313" key="10">
    <source>
        <dbReference type="Proteomes" id="UP000321570"/>
    </source>
</evidence>
<feature type="transmembrane region" description="Helical" evidence="5">
    <location>
        <begin position="28"/>
        <end position="48"/>
    </location>
</feature>
<dbReference type="AlphaFoldDB" id="A0A0R3SAY7"/>
<evidence type="ECO:0000256" key="1">
    <source>
        <dbReference type="ARBA" id="ARBA00004370"/>
    </source>
</evidence>
<dbReference type="OrthoDB" id="6256425at2759"/>
<feature type="transmembrane region" description="Helical" evidence="5">
    <location>
        <begin position="193"/>
        <end position="215"/>
    </location>
</feature>
<evidence type="ECO:0000259" key="6">
    <source>
        <dbReference type="PROSITE" id="PS50262"/>
    </source>
</evidence>
<dbReference type="Proteomes" id="UP000321570">
    <property type="component" value="Unassembled WGS sequence"/>
</dbReference>
<dbReference type="WBParaSite" id="HDID_0000156801-mRNA-1">
    <property type="protein sequence ID" value="HDID_0000156801-mRNA-1"/>
    <property type="gene ID" value="HDID_0000156801"/>
</dbReference>
<feature type="transmembrane region" description="Helical" evidence="5">
    <location>
        <begin position="293"/>
        <end position="317"/>
    </location>
</feature>